<evidence type="ECO:0000259" key="1">
    <source>
        <dbReference type="Pfam" id="PF06985"/>
    </source>
</evidence>
<dbReference type="EMBL" id="JAULSN010000005">
    <property type="protein sequence ID" value="KAK3370902.1"/>
    <property type="molecule type" value="Genomic_DNA"/>
</dbReference>
<sequence length="581" mass="65167">MQIRSADLNFRSNLAIFLNNVNQQGMHLDLMSLENLEISEDQHRAKKEHKSCSGLSASTQGVAPKARSCRGRSRLPNRLIDLEHFGPDALDACVFTTDSQDIKYAALSYCWGTSDFPDYVTTLFNFDGKIRVLRYADMPRTIQHAFQICRQLKLRYLWVDAMCIIQDSTTDWHSEASKMAAIYRGSYLTIAADASTSVYGGCFNDRSLNQTEQMYKPVRIDHRLEDGRRSSIFFSPATYQNMAHATIGGSPLSKRGWAFQERALSPRILHYTFAQLFWECCETYEAEDGIRLLDESWGPVRTLCGFVESAAQISNNPQYSRDLLLLRWYRDIAEPYSTRRFTVWSDRSIALTGIVEALGPSINAEYIGGIWMHSLEYGLGWKRNGPLHDIDTGSLNGSSRGATPSGPSFSWISFLGSVCWPIDAKELGKSTSLITLIDYGSGSPFKASSSSDKASPYSPGDDSGWLRLRGRLKPARICISFEDEDILDEIDYGDWLQNALKGRPGDEGVVRGDVALDWCLKVDDVFCVPLHQNKAGVIMALIVERVLLLPGQYAWRRIGLATVTDVPVHWRTGSSHTILLV</sequence>
<gene>
    <name evidence="2" type="ORF">B0T24DRAFT_667688</name>
</gene>
<reference evidence="2" key="1">
    <citation type="journal article" date="2023" name="Mol. Phylogenet. Evol.">
        <title>Genome-scale phylogeny and comparative genomics of the fungal order Sordariales.</title>
        <authorList>
            <person name="Hensen N."/>
            <person name="Bonometti L."/>
            <person name="Westerberg I."/>
            <person name="Brannstrom I.O."/>
            <person name="Guillou S."/>
            <person name="Cros-Aarteil S."/>
            <person name="Calhoun S."/>
            <person name="Haridas S."/>
            <person name="Kuo A."/>
            <person name="Mondo S."/>
            <person name="Pangilinan J."/>
            <person name="Riley R."/>
            <person name="LaButti K."/>
            <person name="Andreopoulos B."/>
            <person name="Lipzen A."/>
            <person name="Chen C."/>
            <person name="Yan M."/>
            <person name="Daum C."/>
            <person name="Ng V."/>
            <person name="Clum A."/>
            <person name="Steindorff A."/>
            <person name="Ohm R.A."/>
            <person name="Martin F."/>
            <person name="Silar P."/>
            <person name="Natvig D.O."/>
            <person name="Lalanne C."/>
            <person name="Gautier V."/>
            <person name="Ament-Velasquez S.L."/>
            <person name="Kruys A."/>
            <person name="Hutchinson M.I."/>
            <person name="Powell A.J."/>
            <person name="Barry K."/>
            <person name="Miller A.N."/>
            <person name="Grigoriev I.V."/>
            <person name="Debuchy R."/>
            <person name="Gladieux P."/>
            <person name="Hiltunen Thoren M."/>
            <person name="Johannesson H."/>
        </authorList>
    </citation>
    <scope>NUCLEOTIDE SEQUENCE</scope>
    <source>
        <strain evidence="2">CBS 958.72</strain>
    </source>
</reference>
<dbReference type="InterPro" id="IPR010730">
    <property type="entry name" value="HET"/>
</dbReference>
<evidence type="ECO:0000313" key="3">
    <source>
        <dbReference type="Proteomes" id="UP001287356"/>
    </source>
</evidence>
<dbReference type="AlphaFoldDB" id="A0AAE0N4X0"/>
<dbReference type="Pfam" id="PF06985">
    <property type="entry name" value="HET"/>
    <property type="match status" value="1"/>
</dbReference>
<accession>A0AAE0N4X0</accession>
<organism evidence="2 3">
    <name type="scientific">Lasiosphaeria ovina</name>
    <dbReference type="NCBI Taxonomy" id="92902"/>
    <lineage>
        <taxon>Eukaryota</taxon>
        <taxon>Fungi</taxon>
        <taxon>Dikarya</taxon>
        <taxon>Ascomycota</taxon>
        <taxon>Pezizomycotina</taxon>
        <taxon>Sordariomycetes</taxon>
        <taxon>Sordariomycetidae</taxon>
        <taxon>Sordariales</taxon>
        <taxon>Lasiosphaeriaceae</taxon>
        <taxon>Lasiosphaeria</taxon>
    </lineage>
</organism>
<feature type="domain" description="Heterokaryon incompatibility" evidence="1">
    <location>
        <begin position="104"/>
        <end position="261"/>
    </location>
</feature>
<keyword evidence="3" id="KW-1185">Reference proteome</keyword>
<proteinExistence type="predicted"/>
<name>A0AAE0N4X0_9PEZI</name>
<reference evidence="2" key="2">
    <citation type="submission" date="2023-06" db="EMBL/GenBank/DDBJ databases">
        <authorList>
            <consortium name="Lawrence Berkeley National Laboratory"/>
            <person name="Haridas S."/>
            <person name="Hensen N."/>
            <person name="Bonometti L."/>
            <person name="Westerberg I."/>
            <person name="Brannstrom I.O."/>
            <person name="Guillou S."/>
            <person name="Cros-Aarteil S."/>
            <person name="Calhoun S."/>
            <person name="Kuo A."/>
            <person name="Mondo S."/>
            <person name="Pangilinan J."/>
            <person name="Riley R."/>
            <person name="Labutti K."/>
            <person name="Andreopoulos B."/>
            <person name="Lipzen A."/>
            <person name="Chen C."/>
            <person name="Yanf M."/>
            <person name="Daum C."/>
            <person name="Ng V."/>
            <person name="Clum A."/>
            <person name="Steindorff A."/>
            <person name="Ohm R."/>
            <person name="Martin F."/>
            <person name="Silar P."/>
            <person name="Natvig D."/>
            <person name="Lalanne C."/>
            <person name="Gautier V."/>
            <person name="Ament-Velasquez S.L."/>
            <person name="Kruys A."/>
            <person name="Hutchinson M.I."/>
            <person name="Powell A.J."/>
            <person name="Barry K."/>
            <person name="Miller A.N."/>
            <person name="Grigoriev I.V."/>
            <person name="Debuchy R."/>
            <person name="Gladieux P."/>
            <person name="Thoren M.H."/>
            <person name="Johannesson H."/>
        </authorList>
    </citation>
    <scope>NUCLEOTIDE SEQUENCE</scope>
    <source>
        <strain evidence="2">CBS 958.72</strain>
    </source>
</reference>
<evidence type="ECO:0000313" key="2">
    <source>
        <dbReference type="EMBL" id="KAK3370902.1"/>
    </source>
</evidence>
<protein>
    <submittedName>
        <fullName evidence="2">Heterokaryon incompatibility protein-domain-containing protein</fullName>
    </submittedName>
</protein>
<dbReference type="PANTHER" id="PTHR33112">
    <property type="entry name" value="DOMAIN PROTEIN, PUTATIVE-RELATED"/>
    <property type="match status" value="1"/>
</dbReference>
<comment type="caution">
    <text evidence="2">The sequence shown here is derived from an EMBL/GenBank/DDBJ whole genome shotgun (WGS) entry which is preliminary data.</text>
</comment>
<dbReference type="PANTHER" id="PTHR33112:SF16">
    <property type="entry name" value="HETEROKARYON INCOMPATIBILITY DOMAIN-CONTAINING PROTEIN"/>
    <property type="match status" value="1"/>
</dbReference>
<dbReference type="Proteomes" id="UP001287356">
    <property type="component" value="Unassembled WGS sequence"/>
</dbReference>